<dbReference type="Proteomes" id="UP000003163">
    <property type="component" value="Unassembled WGS sequence"/>
</dbReference>
<name>J9D9P0_EDHAE</name>
<evidence type="ECO:0000256" key="1">
    <source>
        <dbReference type="SAM" id="MobiDB-lite"/>
    </source>
</evidence>
<evidence type="ECO:0000313" key="4">
    <source>
        <dbReference type="Proteomes" id="UP000003163"/>
    </source>
</evidence>
<dbReference type="VEuPathDB" id="MicrosporidiaDB:EDEG_01486"/>
<dbReference type="InParanoid" id="J9D9P0"/>
<feature type="region of interest" description="Disordered" evidence="1">
    <location>
        <begin position="80"/>
        <end position="150"/>
    </location>
</feature>
<gene>
    <name evidence="3" type="ORF">EDEG_01486</name>
</gene>
<feature type="signal peptide" evidence="2">
    <location>
        <begin position="1"/>
        <end position="29"/>
    </location>
</feature>
<evidence type="ECO:0000313" key="3">
    <source>
        <dbReference type="EMBL" id="EJW04224.1"/>
    </source>
</evidence>
<feature type="compositionally biased region" description="Basic and acidic residues" evidence="1">
    <location>
        <begin position="80"/>
        <end position="95"/>
    </location>
</feature>
<accession>J9D9P0</accession>
<dbReference type="HOGENOM" id="CLU_1411921_0_0_1"/>
<evidence type="ECO:0000256" key="2">
    <source>
        <dbReference type="SAM" id="SignalP"/>
    </source>
</evidence>
<dbReference type="AlphaFoldDB" id="J9D9P0"/>
<feature type="chain" id="PRO_5003821456" evidence="2">
    <location>
        <begin position="30"/>
        <end position="193"/>
    </location>
</feature>
<reference evidence="3" key="2">
    <citation type="submission" date="2015-07" db="EMBL/GenBank/DDBJ databases">
        <title>MeaNS - Measles Nucleotide Surveillance Program.</title>
        <authorList>
            <person name="Tran T."/>
            <person name="Druce J."/>
        </authorList>
    </citation>
    <scope>NUCLEOTIDE SEQUENCE</scope>
    <source>
        <strain evidence="3">USNM 41457</strain>
    </source>
</reference>
<feature type="non-terminal residue" evidence="3">
    <location>
        <position position="193"/>
    </location>
</feature>
<keyword evidence="2" id="KW-0732">Signal</keyword>
<organism evidence="3 4">
    <name type="scientific">Edhazardia aedis (strain USNM 41457)</name>
    <name type="common">Microsporidian parasite</name>
    <dbReference type="NCBI Taxonomy" id="1003232"/>
    <lineage>
        <taxon>Eukaryota</taxon>
        <taxon>Fungi</taxon>
        <taxon>Fungi incertae sedis</taxon>
        <taxon>Microsporidia</taxon>
        <taxon>Edhazardia</taxon>
    </lineage>
</organism>
<reference evidence="3" key="1">
    <citation type="submission" date="2011-08" db="EMBL/GenBank/DDBJ databases">
        <authorList>
            <person name="Liu Z.J."/>
            <person name="Shi F.L."/>
            <person name="Lu J.Q."/>
            <person name="Li M."/>
            <person name="Wang Z.L."/>
        </authorList>
    </citation>
    <scope>NUCLEOTIDE SEQUENCE [LARGE SCALE GENOMIC DNA]</scope>
    <source>
        <strain evidence="3">USNM 41457</strain>
    </source>
</reference>
<comment type="caution">
    <text evidence="3">The sequence shown here is derived from an EMBL/GenBank/DDBJ whole genome shotgun (WGS) entry which is preliminary data.</text>
</comment>
<sequence>MAGRRNVGLKLWFFVFKWVFMVLVESSYCKKPEKEPIFHEHDMTKCEVCNFHPYASMMTKNKIIKYECTGSDCEECYPKRKDGDSKQSSVQKEEVSAAMPAAQSKSSRRKMRKKGKNSAVADTNAAEIEPKELQNEKSGGNSGEEEKTVKNCGKYGKVEDGCAANEVSRLEALSKEKIKNQTSTEFKSKSNKN</sequence>
<feature type="compositionally biased region" description="Basic residues" evidence="1">
    <location>
        <begin position="106"/>
        <end position="116"/>
    </location>
</feature>
<keyword evidence="4" id="KW-1185">Reference proteome</keyword>
<proteinExistence type="predicted"/>
<protein>
    <submittedName>
        <fullName evidence="3">Uncharacterized protein</fullName>
    </submittedName>
</protein>
<dbReference type="EMBL" id="AFBI03000021">
    <property type="protein sequence ID" value="EJW04224.1"/>
    <property type="molecule type" value="Genomic_DNA"/>
</dbReference>